<gene>
    <name evidence="10" type="ORF">AUJ44_00590</name>
</gene>
<dbReference type="InterPro" id="IPR025714">
    <property type="entry name" value="Methyltranfer_dom"/>
</dbReference>
<comment type="similarity">
    <text evidence="3">Belongs to the methyltransferase superfamily. Arsenite methyltransferase family.</text>
</comment>
<dbReference type="STRING" id="1805282.AUJ44_00590"/>
<sequence length="177" mass="19142">MSFANPEENIRQFGIKEGMLVADFGAGSGAYALAAAEVVGRSGKVYAVEVQKEFLESVTKAAQEKRLSNIEVIWGDIENLGGTKIGDQQVDAVILSNVLFQVADKKGVVAEAKRILKPHGMVLVVDWLGSFGGLGPRQSEIFPEAQAWQLLGEHGFEIQKEIVAGDNHYGFIAQLVK</sequence>
<protein>
    <recommendedName>
        <fullName evidence="5">Arsenite methyltransferase</fullName>
        <ecNumber evidence="4">2.1.1.137</ecNumber>
    </recommendedName>
</protein>
<comment type="catalytic activity">
    <reaction evidence="6">
        <text>arsenic triglutathione + [thioredoxin]-dithiol + S-adenosyl-L-methionine + 2 H2O = methylarsonous acid + [thioredoxin]-disulfide + 3 glutathione + S-adenosyl-L-homocysteine + H(+)</text>
        <dbReference type="Rhea" id="RHEA:69460"/>
        <dbReference type="Rhea" id="RHEA-COMP:10698"/>
        <dbReference type="Rhea" id="RHEA-COMP:10700"/>
        <dbReference type="ChEBI" id="CHEBI:15377"/>
        <dbReference type="ChEBI" id="CHEBI:15378"/>
        <dbReference type="ChEBI" id="CHEBI:17826"/>
        <dbReference type="ChEBI" id="CHEBI:29950"/>
        <dbReference type="ChEBI" id="CHEBI:50058"/>
        <dbReference type="ChEBI" id="CHEBI:57856"/>
        <dbReference type="ChEBI" id="CHEBI:57925"/>
        <dbReference type="ChEBI" id="CHEBI:59789"/>
        <dbReference type="ChEBI" id="CHEBI:183640"/>
        <dbReference type="EC" id="2.1.1.137"/>
    </reaction>
</comment>
<evidence type="ECO:0000259" key="9">
    <source>
        <dbReference type="Pfam" id="PF13847"/>
    </source>
</evidence>
<keyword evidence="1" id="KW-0808">Transferase</keyword>
<dbReference type="PANTHER" id="PTHR43675:SF8">
    <property type="entry name" value="ARSENITE METHYLTRANSFERASE"/>
    <property type="match status" value="1"/>
</dbReference>
<comment type="catalytic activity">
    <reaction evidence="7">
        <text>arsenic triglutathione + 2 [thioredoxin]-dithiol + 2 S-adenosyl-L-methionine + H2O = dimethylarsinous acid + 2 [thioredoxin]-disulfide + 3 glutathione + 2 S-adenosyl-L-homocysteine + 2 H(+)</text>
        <dbReference type="Rhea" id="RHEA:69464"/>
        <dbReference type="Rhea" id="RHEA-COMP:10698"/>
        <dbReference type="Rhea" id="RHEA-COMP:10700"/>
        <dbReference type="ChEBI" id="CHEBI:15377"/>
        <dbReference type="ChEBI" id="CHEBI:15378"/>
        <dbReference type="ChEBI" id="CHEBI:23808"/>
        <dbReference type="ChEBI" id="CHEBI:29950"/>
        <dbReference type="ChEBI" id="CHEBI:50058"/>
        <dbReference type="ChEBI" id="CHEBI:57856"/>
        <dbReference type="ChEBI" id="CHEBI:57925"/>
        <dbReference type="ChEBI" id="CHEBI:59789"/>
        <dbReference type="ChEBI" id="CHEBI:183640"/>
        <dbReference type="EC" id="2.1.1.137"/>
    </reaction>
</comment>
<dbReference type="Pfam" id="PF13847">
    <property type="entry name" value="Methyltransf_31"/>
    <property type="match status" value="1"/>
</dbReference>
<evidence type="ECO:0000256" key="4">
    <source>
        <dbReference type="ARBA" id="ARBA00034521"/>
    </source>
</evidence>
<comment type="caution">
    <text evidence="10">The sequence shown here is derived from an EMBL/GenBank/DDBJ whole genome shotgun (WGS) entry which is preliminary data.</text>
</comment>
<evidence type="ECO:0000256" key="3">
    <source>
        <dbReference type="ARBA" id="ARBA00034487"/>
    </source>
</evidence>
<evidence type="ECO:0000256" key="8">
    <source>
        <dbReference type="ARBA" id="ARBA00048428"/>
    </source>
</evidence>
<evidence type="ECO:0000256" key="6">
    <source>
        <dbReference type="ARBA" id="ARBA00047941"/>
    </source>
</evidence>
<dbReference type="PANTHER" id="PTHR43675">
    <property type="entry name" value="ARSENITE METHYLTRANSFERASE"/>
    <property type="match status" value="1"/>
</dbReference>
<evidence type="ECO:0000256" key="1">
    <source>
        <dbReference type="ARBA" id="ARBA00022679"/>
    </source>
</evidence>
<dbReference type="InterPro" id="IPR026669">
    <property type="entry name" value="Arsenite_MeTrfase-like"/>
</dbReference>
<evidence type="ECO:0000256" key="2">
    <source>
        <dbReference type="ARBA" id="ARBA00022691"/>
    </source>
</evidence>
<dbReference type="CDD" id="cd02440">
    <property type="entry name" value="AdoMet_MTases"/>
    <property type="match status" value="1"/>
</dbReference>
<feature type="domain" description="Methyltransferase" evidence="9">
    <location>
        <begin position="16"/>
        <end position="126"/>
    </location>
</feature>
<accession>A0A1J4VDD4</accession>
<evidence type="ECO:0000313" key="10">
    <source>
        <dbReference type="EMBL" id="OIO33273.1"/>
    </source>
</evidence>
<organism evidence="10 11">
    <name type="scientific">Candidatus Nomurabacteria bacterium CG1_02_47_685</name>
    <dbReference type="NCBI Taxonomy" id="1805282"/>
    <lineage>
        <taxon>Bacteria</taxon>
        <taxon>Candidatus Nomuraibacteriota</taxon>
    </lineage>
</organism>
<dbReference type="GO" id="GO:0030791">
    <property type="term" value="F:arsenite methyltransferase activity"/>
    <property type="evidence" value="ECO:0007669"/>
    <property type="project" value="UniProtKB-EC"/>
</dbReference>
<evidence type="ECO:0000256" key="5">
    <source>
        <dbReference type="ARBA" id="ARBA00034545"/>
    </source>
</evidence>
<name>A0A1J4VDD4_9BACT</name>
<keyword evidence="2" id="KW-0949">S-adenosyl-L-methionine</keyword>
<evidence type="ECO:0000256" key="7">
    <source>
        <dbReference type="ARBA" id="ARBA00047943"/>
    </source>
</evidence>
<dbReference type="Proteomes" id="UP000183206">
    <property type="component" value="Unassembled WGS sequence"/>
</dbReference>
<dbReference type="AlphaFoldDB" id="A0A1J4VDD4"/>
<dbReference type="EC" id="2.1.1.137" evidence="4"/>
<dbReference type="SUPFAM" id="SSF53335">
    <property type="entry name" value="S-adenosyl-L-methionine-dependent methyltransferases"/>
    <property type="match status" value="1"/>
</dbReference>
<dbReference type="InterPro" id="IPR029063">
    <property type="entry name" value="SAM-dependent_MTases_sf"/>
</dbReference>
<dbReference type="Gene3D" id="3.40.50.150">
    <property type="entry name" value="Vaccinia Virus protein VP39"/>
    <property type="match status" value="1"/>
</dbReference>
<proteinExistence type="inferred from homology"/>
<evidence type="ECO:0000313" key="11">
    <source>
        <dbReference type="Proteomes" id="UP000183206"/>
    </source>
</evidence>
<comment type="catalytic activity">
    <reaction evidence="8">
        <text>arsenic triglutathione + 3 [thioredoxin]-dithiol + 3 S-adenosyl-L-methionine = trimethylarsine + 3 [thioredoxin]-disulfide + 3 glutathione + 3 S-adenosyl-L-homocysteine + 3 H(+)</text>
        <dbReference type="Rhea" id="RHEA:69432"/>
        <dbReference type="Rhea" id="RHEA-COMP:10698"/>
        <dbReference type="Rhea" id="RHEA-COMP:10700"/>
        <dbReference type="ChEBI" id="CHEBI:15378"/>
        <dbReference type="ChEBI" id="CHEBI:27130"/>
        <dbReference type="ChEBI" id="CHEBI:29950"/>
        <dbReference type="ChEBI" id="CHEBI:50058"/>
        <dbReference type="ChEBI" id="CHEBI:57856"/>
        <dbReference type="ChEBI" id="CHEBI:57925"/>
        <dbReference type="ChEBI" id="CHEBI:59789"/>
        <dbReference type="ChEBI" id="CHEBI:183640"/>
        <dbReference type="EC" id="2.1.1.137"/>
    </reaction>
</comment>
<reference evidence="10 11" key="1">
    <citation type="journal article" date="2016" name="Environ. Microbiol.">
        <title>Genomic resolution of a cold subsurface aquifer community provides metabolic insights for novel microbes adapted to high CO concentrations.</title>
        <authorList>
            <person name="Probst A.J."/>
            <person name="Castelle C.J."/>
            <person name="Singh A."/>
            <person name="Brown C.T."/>
            <person name="Anantharaman K."/>
            <person name="Sharon I."/>
            <person name="Hug L.A."/>
            <person name="Burstein D."/>
            <person name="Emerson J.B."/>
            <person name="Thomas B.C."/>
            <person name="Banfield J.F."/>
        </authorList>
    </citation>
    <scope>NUCLEOTIDE SEQUENCE [LARGE SCALE GENOMIC DNA]</scope>
    <source>
        <strain evidence="10">CG1_02_47_685</strain>
    </source>
</reference>
<dbReference type="EMBL" id="MNVO01000013">
    <property type="protein sequence ID" value="OIO33273.1"/>
    <property type="molecule type" value="Genomic_DNA"/>
</dbReference>